<gene>
    <name evidence="10" type="ORF">WJX84_007820</name>
</gene>
<feature type="domain" description="USP" evidence="9">
    <location>
        <begin position="1"/>
        <end position="804"/>
    </location>
</feature>
<feature type="compositionally biased region" description="Polar residues" evidence="8">
    <location>
        <begin position="276"/>
        <end position="294"/>
    </location>
</feature>
<dbReference type="GO" id="GO:0016579">
    <property type="term" value="P:protein deubiquitination"/>
    <property type="evidence" value="ECO:0007669"/>
    <property type="project" value="InterPro"/>
</dbReference>
<dbReference type="PANTHER" id="PTHR21646">
    <property type="entry name" value="UBIQUITIN CARBOXYL-TERMINAL HYDROLASE"/>
    <property type="match status" value="1"/>
</dbReference>
<comment type="caution">
    <text evidence="10">The sequence shown here is derived from an EMBL/GenBank/DDBJ whole genome shotgun (WGS) entry which is preliminary data.</text>
</comment>
<dbReference type="Proteomes" id="UP001485043">
    <property type="component" value="Unassembled WGS sequence"/>
</dbReference>
<feature type="compositionally biased region" description="Gly residues" evidence="8">
    <location>
        <begin position="479"/>
        <end position="488"/>
    </location>
</feature>
<dbReference type="GO" id="GO:0004843">
    <property type="term" value="F:cysteine-type deubiquitinase activity"/>
    <property type="evidence" value="ECO:0007669"/>
    <property type="project" value="UniProtKB-EC"/>
</dbReference>
<protein>
    <recommendedName>
        <fullName evidence="3">ubiquitinyl hydrolase 1</fullName>
        <ecNumber evidence="3">3.4.19.12</ecNumber>
    </recommendedName>
</protein>
<keyword evidence="11" id="KW-1185">Reference proteome</keyword>
<keyword evidence="6" id="KW-0378">Hydrolase</keyword>
<dbReference type="InterPro" id="IPR018200">
    <property type="entry name" value="USP_CS"/>
</dbReference>
<feature type="compositionally biased region" description="Low complexity" evidence="8">
    <location>
        <begin position="432"/>
        <end position="444"/>
    </location>
</feature>
<name>A0AAW1SVZ9_9CHLO</name>
<dbReference type="InterPro" id="IPR001394">
    <property type="entry name" value="Peptidase_C19_UCH"/>
</dbReference>
<feature type="region of interest" description="Disordered" evidence="8">
    <location>
        <begin position="212"/>
        <end position="528"/>
    </location>
</feature>
<comment type="catalytic activity">
    <reaction evidence="1">
        <text>Thiol-dependent hydrolysis of ester, thioester, amide, peptide and isopeptide bonds formed by the C-terminal Gly of ubiquitin (a 76-residue protein attached to proteins as an intracellular targeting signal).</text>
        <dbReference type="EC" id="3.4.19.12"/>
    </reaction>
</comment>
<reference evidence="10 11" key="1">
    <citation type="journal article" date="2024" name="Nat. Commun.">
        <title>Phylogenomics reveals the evolutionary origins of lichenization in chlorophyte algae.</title>
        <authorList>
            <person name="Puginier C."/>
            <person name="Libourel C."/>
            <person name="Otte J."/>
            <person name="Skaloud P."/>
            <person name="Haon M."/>
            <person name="Grisel S."/>
            <person name="Petersen M."/>
            <person name="Berrin J.G."/>
            <person name="Delaux P.M."/>
            <person name="Dal Grande F."/>
            <person name="Keller J."/>
        </authorList>
    </citation>
    <scope>NUCLEOTIDE SEQUENCE [LARGE SCALE GENOMIC DNA]</scope>
    <source>
        <strain evidence="10 11">SAG 2523</strain>
    </source>
</reference>
<dbReference type="SUPFAM" id="SSF54001">
    <property type="entry name" value="Cysteine proteinases"/>
    <property type="match status" value="1"/>
</dbReference>
<evidence type="ECO:0000256" key="1">
    <source>
        <dbReference type="ARBA" id="ARBA00000707"/>
    </source>
</evidence>
<evidence type="ECO:0000256" key="8">
    <source>
        <dbReference type="SAM" id="MobiDB-lite"/>
    </source>
</evidence>
<feature type="non-terminal residue" evidence="10">
    <location>
        <position position="1"/>
    </location>
</feature>
<comment type="similarity">
    <text evidence="2">Belongs to the peptidase C19 family.</text>
</comment>
<organism evidence="10 11">
    <name type="scientific">Apatococcus fuscideae</name>
    <dbReference type="NCBI Taxonomy" id="2026836"/>
    <lineage>
        <taxon>Eukaryota</taxon>
        <taxon>Viridiplantae</taxon>
        <taxon>Chlorophyta</taxon>
        <taxon>core chlorophytes</taxon>
        <taxon>Trebouxiophyceae</taxon>
        <taxon>Chlorellales</taxon>
        <taxon>Chlorellaceae</taxon>
        <taxon>Apatococcus</taxon>
    </lineage>
</organism>
<dbReference type="AlphaFoldDB" id="A0AAW1SVZ9"/>
<dbReference type="GO" id="GO:0006508">
    <property type="term" value="P:proteolysis"/>
    <property type="evidence" value="ECO:0007669"/>
    <property type="project" value="UniProtKB-KW"/>
</dbReference>
<dbReference type="CDD" id="cd02674">
    <property type="entry name" value="Peptidase_C19R"/>
    <property type="match status" value="1"/>
</dbReference>
<dbReference type="InterPro" id="IPR028889">
    <property type="entry name" value="USP"/>
</dbReference>
<keyword evidence="4" id="KW-0645">Protease</keyword>
<dbReference type="Pfam" id="PF00443">
    <property type="entry name" value="UCH"/>
    <property type="match status" value="1"/>
</dbReference>
<dbReference type="EC" id="3.4.19.12" evidence="3"/>
<dbReference type="PANTHER" id="PTHR21646:SF24">
    <property type="entry name" value="UBIQUITIN CARBOXYL-TERMINAL HYDROLASE"/>
    <property type="match status" value="1"/>
</dbReference>
<dbReference type="PROSITE" id="PS00973">
    <property type="entry name" value="USP_2"/>
    <property type="match status" value="1"/>
</dbReference>
<feature type="compositionally biased region" description="Gly residues" evidence="8">
    <location>
        <begin position="380"/>
        <end position="389"/>
    </location>
</feature>
<evidence type="ECO:0000256" key="3">
    <source>
        <dbReference type="ARBA" id="ARBA00012759"/>
    </source>
</evidence>
<evidence type="ECO:0000256" key="5">
    <source>
        <dbReference type="ARBA" id="ARBA00022786"/>
    </source>
</evidence>
<dbReference type="InterPro" id="IPR038765">
    <property type="entry name" value="Papain-like_cys_pep_sf"/>
</dbReference>
<evidence type="ECO:0000256" key="2">
    <source>
        <dbReference type="ARBA" id="ARBA00009085"/>
    </source>
</evidence>
<accession>A0AAW1SVZ9</accession>
<evidence type="ECO:0000259" key="9">
    <source>
        <dbReference type="PROSITE" id="PS50235"/>
    </source>
</evidence>
<evidence type="ECO:0000256" key="4">
    <source>
        <dbReference type="ARBA" id="ARBA00022670"/>
    </source>
</evidence>
<keyword evidence="5" id="KW-0833">Ubl conjugation pathway</keyword>
<keyword evidence="7" id="KW-0788">Thiol protease</keyword>
<evidence type="ECO:0000313" key="11">
    <source>
        <dbReference type="Proteomes" id="UP001485043"/>
    </source>
</evidence>
<feature type="compositionally biased region" description="Low complexity" evidence="8">
    <location>
        <begin position="364"/>
        <end position="376"/>
    </location>
</feature>
<dbReference type="InterPro" id="IPR050185">
    <property type="entry name" value="Ub_carboxyl-term_hydrolase"/>
</dbReference>
<evidence type="ECO:0000256" key="6">
    <source>
        <dbReference type="ARBA" id="ARBA00022801"/>
    </source>
</evidence>
<dbReference type="PROSITE" id="PS50235">
    <property type="entry name" value="USP_3"/>
    <property type="match status" value="1"/>
</dbReference>
<sequence length="834" mass="87869">GLLKSTLVCPKCNSTSRKFDPFMYLSLPLPSSKTKTFRVLAIYVDGARASSFHELEVLRTGTVLDLMHKLAQDLKVDHDPLEEVMQLAEVQVHAIRALLKADDKLFDISYDDTLLAYIYSYPDEGPTAPNTHTIYVYNKASTNFGGTYREFVGYPLLLFLPRKAFQPRLLYADSAFIGQQYKVPIKLSSPLGQAVTAALRPYKRKREGELCAADLDGPGDHLPAPASLEPPRMTAASDDEEGSSVRRQGCSGSSRNPGAGATDASDIPMAEASKQGAESSSDNSTEWQHVSLQSGLGDDPNSWPGDRPFSNGAVIGPQEGPGPPGRTSLLVDAPATLSRQSSGSETRKRRFEAMRLGPADEANSGQGPSSRSSSPSINGVGVGIAGHGSGASTSTSGFHAQSKMGGQPTAAAPSGNAVGGLPITDAGVGDQATSSEAAAASPPTLNEVGATHPADGAANDRATSAAGANGRPPGAVLGESGGRSGLGGQDPADAASGQPSPRGHANSPEAGDSPQTSQWQMLPQRETAACSAGGVPAAVPFDMFAQQGLALSTHSEPPGGLAAATANGSMAAGAGDAEPASFQLMQATARGEVKSCLYPGPAIDEQGPSGFIVDWSCSQRNDDRGPGGAYDLQALRDAGSKISNSFSNSLPPAKPHQLSDCLEAFLQPEQLDVSDSWYCGRCKSHVQADKKLDLWQLPEVLVIHLKRFSFSRSWRDKLEDPVLFPLRGLDLTSSLLRPQARPPVYDLFAVSNHFGGLGGGHYTAFCRDADTDDWYNFDDSHVSPVPDSSNVVSPAAYMLFYRRQAEAIIDSGTYGLYALLNRPDLPGRIGTVRQ</sequence>
<proteinExistence type="inferred from homology"/>
<dbReference type="EMBL" id="JALJOV010000898">
    <property type="protein sequence ID" value="KAK9858881.1"/>
    <property type="molecule type" value="Genomic_DNA"/>
</dbReference>
<evidence type="ECO:0000256" key="7">
    <source>
        <dbReference type="ARBA" id="ARBA00022807"/>
    </source>
</evidence>
<evidence type="ECO:0000313" key="10">
    <source>
        <dbReference type="EMBL" id="KAK9858881.1"/>
    </source>
</evidence>
<dbReference type="Gene3D" id="3.90.70.10">
    <property type="entry name" value="Cysteine proteinases"/>
    <property type="match status" value="2"/>
</dbReference>